<proteinExistence type="inferred from homology"/>
<name>A0A168ET88_9HYPO</name>
<keyword evidence="3" id="KW-0808">Transferase</keyword>
<feature type="region of interest" description="Disordered" evidence="2">
    <location>
        <begin position="101"/>
        <end position="157"/>
    </location>
</feature>
<feature type="region of interest" description="Disordered" evidence="2">
    <location>
        <begin position="287"/>
        <end position="308"/>
    </location>
</feature>
<dbReference type="OrthoDB" id="184880at2759"/>
<sequence>MDQKSPDGHGHPPISDVPAARCHDPERIRSVLGISALIESTDRPLRSLTSEEITQVQNKTSAGDLSDGLSTERPHFLTRIEPPGLVQPSAKQLGDIRPVFLLGRPAPPYQQHQPQLKEQHEPDASQLASLTETPTHPSLNTAKTTQDRSPSRPSFEPSIAAVQSTVSDRNAGRDALQPVSIGQNASAPAMVAKALNWEHDRTAHQHVISENDEPSNQIQPSRECSGESSLSSQHDDRRDSLLTSPLTHPNGLSMFPNLSTPEQEQMAQEALTQAEVSIVADNEAETAYGSDGGYESDGFSSGSTSAESSVRDYMYENGRRYHRFREGHYNFPNDDVEQEREDMKHAMVKLLCSQKLHFAPIGNNPQEILDIGTGTGIWAIEMGDQFPSAHVLGIDLSPIQPDWLPPNVRFMVDDAESPWLFPRNHFDYIHSRHTVMAIKDWDRLYRRAFEHLKPGAWMEMQEIHHRPLSASADGTVPVEHPVARFWTLVTEGLGALGVNLDISSGGILASKMQEAGFTNVTERIFHVPLGTWPKNKVLKTVGLYWRTILLDGLQAIALGPLTRGLHWNREEVELLLMEVRRAYHDNSALMFMPLHIVYAQKPTTVY</sequence>
<keyword evidence="3" id="KW-0489">Methyltransferase</keyword>
<feature type="compositionally biased region" description="Basic and acidic residues" evidence="2">
    <location>
        <begin position="1"/>
        <end position="10"/>
    </location>
</feature>
<organism evidence="3 4">
    <name type="scientific">Moelleriella libera RCEF 2490</name>
    <dbReference type="NCBI Taxonomy" id="1081109"/>
    <lineage>
        <taxon>Eukaryota</taxon>
        <taxon>Fungi</taxon>
        <taxon>Dikarya</taxon>
        <taxon>Ascomycota</taxon>
        <taxon>Pezizomycotina</taxon>
        <taxon>Sordariomycetes</taxon>
        <taxon>Hypocreomycetidae</taxon>
        <taxon>Hypocreales</taxon>
        <taxon>Clavicipitaceae</taxon>
        <taxon>Moelleriella</taxon>
    </lineage>
</organism>
<evidence type="ECO:0000256" key="2">
    <source>
        <dbReference type="SAM" id="MobiDB-lite"/>
    </source>
</evidence>
<feature type="compositionally biased region" description="Low complexity" evidence="2">
    <location>
        <begin position="221"/>
        <end position="232"/>
    </location>
</feature>
<evidence type="ECO:0000313" key="3">
    <source>
        <dbReference type="EMBL" id="KZZ99125.1"/>
    </source>
</evidence>
<evidence type="ECO:0000313" key="4">
    <source>
        <dbReference type="Proteomes" id="UP000078544"/>
    </source>
</evidence>
<feature type="region of interest" description="Disordered" evidence="2">
    <location>
        <begin position="209"/>
        <end position="252"/>
    </location>
</feature>
<keyword evidence="4" id="KW-1185">Reference proteome</keyword>
<dbReference type="SUPFAM" id="SSF53335">
    <property type="entry name" value="S-adenosyl-L-methionine-dependent methyltransferases"/>
    <property type="match status" value="1"/>
</dbReference>
<dbReference type="PANTHER" id="PTHR43591">
    <property type="entry name" value="METHYLTRANSFERASE"/>
    <property type="match status" value="1"/>
</dbReference>
<dbReference type="Pfam" id="PF13489">
    <property type="entry name" value="Methyltransf_23"/>
    <property type="match status" value="1"/>
</dbReference>
<protein>
    <submittedName>
        <fullName evidence="3">Methyltransferase type 11</fullName>
    </submittedName>
</protein>
<dbReference type="InterPro" id="IPR029063">
    <property type="entry name" value="SAM-dependent_MTases_sf"/>
</dbReference>
<dbReference type="Gene3D" id="3.40.50.150">
    <property type="entry name" value="Vaccinia Virus protein VP39"/>
    <property type="match status" value="1"/>
</dbReference>
<comment type="caution">
    <text evidence="3">The sequence shown here is derived from an EMBL/GenBank/DDBJ whole genome shotgun (WGS) entry which is preliminary data.</text>
</comment>
<feature type="compositionally biased region" description="Low complexity" evidence="2">
    <location>
        <begin position="296"/>
        <end position="308"/>
    </location>
</feature>
<dbReference type="STRING" id="1081109.A0A168ET88"/>
<feature type="compositionally biased region" description="Polar residues" evidence="2">
    <location>
        <begin position="49"/>
        <end position="63"/>
    </location>
</feature>
<dbReference type="GO" id="GO:0032259">
    <property type="term" value="P:methylation"/>
    <property type="evidence" value="ECO:0007669"/>
    <property type="project" value="UniProtKB-KW"/>
</dbReference>
<dbReference type="Proteomes" id="UP000078544">
    <property type="component" value="Unassembled WGS sequence"/>
</dbReference>
<evidence type="ECO:0000256" key="1">
    <source>
        <dbReference type="ARBA" id="ARBA00038158"/>
    </source>
</evidence>
<feature type="region of interest" description="Disordered" evidence="2">
    <location>
        <begin position="1"/>
        <end position="22"/>
    </location>
</feature>
<dbReference type="GO" id="GO:0008168">
    <property type="term" value="F:methyltransferase activity"/>
    <property type="evidence" value="ECO:0007669"/>
    <property type="project" value="UniProtKB-KW"/>
</dbReference>
<dbReference type="EMBL" id="AZGY01000004">
    <property type="protein sequence ID" value="KZZ99125.1"/>
    <property type="molecule type" value="Genomic_DNA"/>
</dbReference>
<reference evidence="3 4" key="1">
    <citation type="journal article" date="2016" name="Genome Biol. Evol.">
        <title>Divergent and convergent evolution of fungal pathogenicity.</title>
        <authorList>
            <person name="Shang Y."/>
            <person name="Xiao G."/>
            <person name="Zheng P."/>
            <person name="Cen K."/>
            <person name="Zhan S."/>
            <person name="Wang C."/>
        </authorList>
    </citation>
    <scope>NUCLEOTIDE SEQUENCE [LARGE SCALE GENOMIC DNA]</scope>
    <source>
        <strain evidence="3 4">RCEF 2490</strain>
    </source>
</reference>
<dbReference type="PANTHER" id="PTHR43591:SF10">
    <property type="entry name" value="ABC TRANSMEMBRANE TYPE-1 DOMAIN-CONTAINING PROTEIN-RELATED"/>
    <property type="match status" value="1"/>
</dbReference>
<gene>
    <name evidence="3" type="ORF">AAL_02676</name>
</gene>
<feature type="compositionally biased region" description="Polar residues" evidence="2">
    <location>
        <begin position="126"/>
        <end position="144"/>
    </location>
</feature>
<comment type="similarity">
    <text evidence="1">Belongs to the methyltransferase superfamily. LaeA methyltransferase family.</text>
</comment>
<dbReference type="CDD" id="cd02440">
    <property type="entry name" value="AdoMet_MTases"/>
    <property type="match status" value="1"/>
</dbReference>
<dbReference type="AlphaFoldDB" id="A0A168ET88"/>
<feature type="region of interest" description="Disordered" evidence="2">
    <location>
        <begin position="49"/>
        <end position="70"/>
    </location>
</feature>
<accession>A0A168ET88</accession>